<comment type="caution">
    <text evidence="1">The sequence shown here is derived from an EMBL/GenBank/DDBJ whole genome shotgun (WGS) entry which is preliminary data.</text>
</comment>
<evidence type="ECO:0000313" key="2">
    <source>
        <dbReference type="Proteomes" id="UP000639772"/>
    </source>
</evidence>
<dbReference type="AlphaFoldDB" id="A0A835UG98"/>
<reference evidence="1 2" key="1">
    <citation type="journal article" date="2020" name="Nat. Food">
        <title>A phased Vanilla planifolia genome enables genetic improvement of flavour and production.</title>
        <authorList>
            <person name="Hasing T."/>
            <person name="Tang H."/>
            <person name="Brym M."/>
            <person name="Khazi F."/>
            <person name="Huang T."/>
            <person name="Chambers A.H."/>
        </authorList>
    </citation>
    <scope>NUCLEOTIDE SEQUENCE [LARGE SCALE GENOMIC DNA]</scope>
    <source>
        <tissue evidence="1">Leaf</tissue>
    </source>
</reference>
<dbReference type="PANTHER" id="PTHR47042:SF4">
    <property type="entry name" value="OS02G0313700 PROTEIN"/>
    <property type="match status" value="1"/>
</dbReference>
<dbReference type="InterPro" id="IPR052847">
    <property type="entry name" value="Ext_Synaptotagmin/KAHRP-like"/>
</dbReference>
<protein>
    <submittedName>
        <fullName evidence="1">Uncharacterized protein</fullName>
    </submittedName>
</protein>
<proteinExistence type="predicted"/>
<gene>
    <name evidence="1" type="ORF">HPP92_023023</name>
</gene>
<dbReference type="Proteomes" id="UP000639772">
    <property type="component" value="Chromosome 12"/>
</dbReference>
<accession>A0A835UG98</accession>
<organism evidence="1 2">
    <name type="scientific">Vanilla planifolia</name>
    <name type="common">Vanilla</name>
    <dbReference type="NCBI Taxonomy" id="51239"/>
    <lineage>
        <taxon>Eukaryota</taxon>
        <taxon>Viridiplantae</taxon>
        <taxon>Streptophyta</taxon>
        <taxon>Embryophyta</taxon>
        <taxon>Tracheophyta</taxon>
        <taxon>Spermatophyta</taxon>
        <taxon>Magnoliopsida</taxon>
        <taxon>Liliopsida</taxon>
        <taxon>Asparagales</taxon>
        <taxon>Orchidaceae</taxon>
        <taxon>Vanilloideae</taxon>
        <taxon>Vanilleae</taxon>
        <taxon>Vanilla</taxon>
    </lineage>
</organism>
<dbReference type="PANTHER" id="PTHR47042">
    <property type="entry name" value="C2 DOMAIN-CONTAINING PROTEIN-LIKE"/>
    <property type="match status" value="1"/>
</dbReference>
<dbReference type="EMBL" id="JADCNM010000012">
    <property type="protein sequence ID" value="KAG0459895.1"/>
    <property type="molecule type" value="Genomic_DNA"/>
</dbReference>
<dbReference type="OrthoDB" id="1928705at2759"/>
<name>A0A835UG98_VANPL</name>
<evidence type="ECO:0000313" key="1">
    <source>
        <dbReference type="EMBL" id="KAG0459895.1"/>
    </source>
</evidence>
<sequence length="113" mass="13461">MIEHEIIIWSLQDQGLPIAKADFESSLDNGSSCTSHRTMFYFSEYLYSSCFQVNERCSIRVRRRIQSEERKHATQQRLFQDRESIRWSNHVVEKVWPVFLEQIASQQLLLPII</sequence>